<dbReference type="Pfam" id="PF13966">
    <property type="entry name" value="zf-RVT"/>
    <property type="match status" value="1"/>
</dbReference>
<reference evidence="2" key="1">
    <citation type="submission" date="2022-08" db="EMBL/GenBank/DDBJ databases">
        <authorList>
            <person name="Marques A."/>
        </authorList>
    </citation>
    <scope>NUCLEOTIDE SEQUENCE</scope>
    <source>
        <strain evidence="2">RhyPub2mFocal</strain>
        <tissue evidence="2">Leaves</tissue>
    </source>
</reference>
<dbReference type="GO" id="GO:0003676">
    <property type="term" value="F:nucleic acid binding"/>
    <property type="evidence" value="ECO:0007669"/>
    <property type="project" value="InterPro"/>
</dbReference>
<keyword evidence="3" id="KW-1185">Reference proteome</keyword>
<dbReference type="InterPro" id="IPR026960">
    <property type="entry name" value="RVT-Znf"/>
</dbReference>
<evidence type="ECO:0000313" key="2">
    <source>
        <dbReference type="EMBL" id="KAJ4747369.1"/>
    </source>
</evidence>
<organism evidence="2 3">
    <name type="scientific">Rhynchospora pubera</name>
    <dbReference type="NCBI Taxonomy" id="906938"/>
    <lineage>
        <taxon>Eukaryota</taxon>
        <taxon>Viridiplantae</taxon>
        <taxon>Streptophyta</taxon>
        <taxon>Embryophyta</taxon>
        <taxon>Tracheophyta</taxon>
        <taxon>Spermatophyta</taxon>
        <taxon>Magnoliopsida</taxon>
        <taxon>Liliopsida</taxon>
        <taxon>Poales</taxon>
        <taxon>Cyperaceae</taxon>
        <taxon>Cyperoideae</taxon>
        <taxon>Rhynchosporeae</taxon>
        <taxon>Rhynchospora</taxon>
    </lineage>
</organism>
<evidence type="ECO:0000313" key="3">
    <source>
        <dbReference type="Proteomes" id="UP001140206"/>
    </source>
</evidence>
<evidence type="ECO:0000259" key="1">
    <source>
        <dbReference type="Pfam" id="PF13966"/>
    </source>
</evidence>
<proteinExistence type="predicted"/>
<dbReference type="SUPFAM" id="SSF53098">
    <property type="entry name" value="Ribonuclease H-like"/>
    <property type="match status" value="1"/>
</dbReference>
<gene>
    <name evidence="2" type="ORF">LUZ62_081774</name>
</gene>
<dbReference type="Proteomes" id="UP001140206">
    <property type="component" value="Chromosome 5"/>
</dbReference>
<dbReference type="EMBL" id="JAMFTS010000005">
    <property type="protein sequence ID" value="KAJ4747369.1"/>
    <property type="molecule type" value="Genomic_DNA"/>
</dbReference>
<comment type="caution">
    <text evidence="2">The sequence shown here is derived from an EMBL/GenBank/DDBJ whole genome shotgun (WGS) entry which is preliminary data.</text>
</comment>
<dbReference type="Gene3D" id="3.30.420.10">
    <property type="entry name" value="Ribonuclease H-like superfamily/Ribonuclease H"/>
    <property type="match status" value="1"/>
</dbReference>
<dbReference type="InterPro" id="IPR036397">
    <property type="entry name" value="RNaseH_sf"/>
</dbReference>
<dbReference type="AlphaFoldDB" id="A0AAV8BXM3"/>
<name>A0AAV8BXM3_9POAL</name>
<feature type="domain" description="Reverse transcriptase zinc-binding" evidence="1">
    <location>
        <begin position="88"/>
        <end position="156"/>
    </location>
</feature>
<dbReference type="InterPro" id="IPR012337">
    <property type="entry name" value="RNaseH-like_sf"/>
</dbReference>
<accession>A0AAV8BXM3</accession>
<protein>
    <submittedName>
        <fullName evidence="2">Ribonuclease H-like superfamily protein</fullName>
    </submittedName>
</protein>
<sequence>MGRQCLTSCAEAALAMNFSSYQWDTGKLVQVLGFHAALYIVCVFQRPPLKHNSRDRLIFKPVVSGNFSFKGACDMIEAAANHSPVASGIWKLVWKCSGILPRIQLFIWKIFHDALPVKATFARRMRIQAPPCEICGLDDDDAMHALFLCTRAKQCWLASNLGLRVDALPQQVVSALIFIFQQLTGDQLVLFLNILWSFWKARCKEVYEGKKIVIQQVLRDAGSLHTLTKCIGGQSRRGGITINHTAHLIREIPMTGKYCKMDGSYKEGGGAGWAYTFYENNELIQYGLRTGDATSPLHAELLALNAALHDALLIGWLEATFYTDCEIISKVLNGVLPPEAVDWRVYLLFLDFISIFKQHENLFCCYAPRELLTQEHELANIARVRELNVTGYTFPGFQPQ</sequence>